<dbReference type="AlphaFoldDB" id="A0A8H3HYA1"/>
<organism evidence="1 2">
    <name type="scientific">Rhizoctonia solani</name>
    <dbReference type="NCBI Taxonomy" id="456999"/>
    <lineage>
        <taxon>Eukaryota</taxon>
        <taxon>Fungi</taxon>
        <taxon>Dikarya</taxon>
        <taxon>Basidiomycota</taxon>
        <taxon>Agaricomycotina</taxon>
        <taxon>Agaricomycetes</taxon>
        <taxon>Cantharellales</taxon>
        <taxon>Ceratobasidiaceae</taxon>
        <taxon>Rhizoctonia</taxon>
    </lineage>
</organism>
<dbReference type="Proteomes" id="UP000663827">
    <property type="component" value="Unassembled WGS sequence"/>
</dbReference>
<accession>A0A8H3HYA1</accession>
<dbReference type="SUPFAM" id="SSF144232">
    <property type="entry name" value="HIT/MYND zinc finger-like"/>
    <property type="match status" value="1"/>
</dbReference>
<dbReference type="EMBL" id="CAJNJQ010002046">
    <property type="protein sequence ID" value="CAE7159552.1"/>
    <property type="molecule type" value="Genomic_DNA"/>
</dbReference>
<proteinExistence type="predicted"/>
<name>A0A8H3HYA1_9AGAM</name>
<reference evidence="1" key="1">
    <citation type="submission" date="2021-01" db="EMBL/GenBank/DDBJ databases">
        <authorList>
            <person name="Kaushik A."/>
        </authorList>
    </citation>
    <scope>NUCLEOTIDE SEQUENCE</scope>
    <source>
        <strain evidence="1">AG5</strain>
    </source>
</reference>
<comment type="caution">
    <text evidence="1">The sequence shown here is derived from an EMBL/GenBank/DDBJ whole genome shotgun (WGS) entry which is preliminary data.</text>
</comment>
<evidence type="ECO:0000313" key="1">
    <source>
        <dbReference type="EMBL" id="CAE7159552.1"/>
    </source>
</evidence>
<gene>
    <name evidence="1" type="ORF">RDB_LOCUS97588</name>
</gene>
<sequence length="371" mass="41922">MQPFSRILWRYLLAIPSFSSESEAILAIHNQIAPMVRLNDNNFIDLDDSRYVLLAFIGRLTETPPMMVGESAALMRFVEPLIVPGCEDLVPDMIQGTIEIMWDSAINQPAESDIVRFAIGSHLLHFRQIFIKLRPSYDHEQPWIEKVVDNILHGDLVDVIVRSMLTATEFNPDSANAETKLFSAAVETFAELSRLYTSSGIATRLQESGKLLDWFKYTDHFFDVGSFVEEFVDKYDFECINTICGQLIYGIMGALVGEHRMELLRPIGGSCDNPRCPVPLGATLVCSQCEDLIYCTPWCLRTDWMGAWGGPHRRVCEAQSRKDPGLRFSYHSRIGVPSGFYEGVKRDGGSAPRLAEFVLRAVREQTGRPRF</sequence>
<evidence type="ECO:0000313" key="2">
    <source>
        <dbReference type="Proteomes" id="UP000663827"/>
    </source>
</evidence>
<protein>
    <recommendedName>
        <fullName evidence="3">MYND-type domain-containing protein</fullName>
    </recommendedName>
</protein>
<evidence type="ECO:0008006" key="3">
    <source>
        <dbReference type="Google" id="ProtNLM"/>
    </source>
</evidence>